<evidence type="ECO:0000256" key="4">
    <source>
        <dbReference type="ARBA" id="ARBA00013081"/>
    </source>
</evidence>
<proteinExistence type="inferred from homology"/>
<comment type="catalytic activity">
    <reaction evidence="10">
        <text>O-phospho-L-seryl-[protein] + H2O = L-seryl-[protein] + phosphate</text>
        <dbReference type="Rhea" id="RHEA:20629"/>
        <dbReference type="Rhea" id="RHEA-COMP:9863"/>
        <dbReference type="Rhea" id="RHEA-COMP:11604"/>
        <dbReference type="ChEBI" id="CHEBI:15377"/>
        <dbReference type="ChEBI" id="CHEBI:29999"/>
        <dbReference type="ChEBI" id="CHEBI:43474"/>
        <dbReference type="ChEBI" id="CHEBI:83421"/>
        <dbReference type="EC" id="3.1.3.16"/>
    </reaction>
</comment>
<keyword evidence="7" id="KW-0479">Metal-binding</keyword>
<dbReference type="GO" id="GO:0046872">
    <property type="term" value="F:metal ion binding"/>
    <property type="evidence" value="ECO:0007669"/>
    <property type="project" value="UniProtKB-KW"/>
</dbReference>
<feature type="domain" description="Calcineurin-like phosphoesterase" evidence="12">
    <location>
        <begin position="72"/>
        <end position="244"/>
    </location>
</feature>
<dbReference type="Gene3D" id="3.60.21.10">
    <property type="match status" value="1"/>
</dbReference>
<accession>A0AAJ7U0B0</accession>
<dbReference type="InterPro" id="IPR004843">
    <property type="entry name" value="Calcineurin-like_PHP"/>
</dbReference>
<organism evidence="13 14">
    <name type="scientific">Petromyzon marinus</name>
    <name type="common">Sea lamprey</name>
    <dbReference type="NCBI Taxonomy" id="7757"/>
    <lineage>
        <taxon>Eukaryota</taxon>
        <taxon>Metazoa</taxon>
        <taxon>Chordata</taxon>
        <taxon>Craniata</taxon>
        <taxon>Vertebrata</taxon>
        <taxon>Cyclostomata</taxon>
        <taxon>Hyperoartia</taxon>
        <taxon>Petromyzontiformes</taxon>
        <taxon>Petromyzontidae</taxon>
        <taxon>Petromyzon</taxon>
    </lineage>
</organism>
<dbReference type="Pfam" id="PF00149">
    <property type="entry name" value="Metallophos"/>
    <property type="match status" value="1"/>
</dbReference>
<keyword evidence="13" id="KW-1185">Reference proteome</keyword>
<evidence type="ECO:0000256" key="3">
    <source>
        <dbReference type="ARBA" id="ARBA00010567"/>
    </source>
</evidence>
<dbReference type="KEGG" id="pmrn:116951634"/>
<dbReference type="GeneID" id="116951634"/>
<dbReference type="SUPFAM" id="SSF56300">
    <property type="entry name" value="Metallo-dependent phosphatases"/>
    <property type="match status" value="1"/>
</dbReference>
<evidence type="ECO:0000313" key="13">
    <source>
        <dbReference type="Proteomes" id="UP001318040"/>
    </source>
</evidence>
<comment type="subcellular location">
    <subcellularLocation>
        <location evidence="2">Cytoplasm</location>
    </subcellularLocation>
</comment>
<gene>
    <name evidence="14" type="primary">CPPED1</name>
</gene>
<keyword evidence="6" id="KW-0963">Cytoplasm</keyword>
<reference evidence="14" key="1">
    <citation type="submission" date="2025-08" db="UniProtKB">
        <authorList>
            <consortium name="RefSeq"/>
        </authorList>
    </citation>
    <scope>IDENTIFICATION</scope>
    <source>
        <tissue evidence="14">Sperm</tissue>
    </source>
</reference>
<sequence>MEVEFTRRARERRFLGLDEREWQGSFLFVQGADPQLGLMKEWESGVLSVAGGDEWAEELRLARAAVAAVNRMQPRPRFLVLCGDLVHAMPGQANRAAQEEDLRAALCELDPAIPLVLLPGNHDIGNAPTAATLEAYRRSWGDDYFAFWAGGARFLVLNSQLFVDASLCPELAEEQERWLEEQLESYKAEGPRGPLVILQHTPLFLVAPDEDDDYFNVERRARRRLLDKFSAAGVCAVFTGHYHRNAGGRCGAVEVVVSSAIGCQIGSDVSGLRVVTVTEAGVRHRYYGMDQIPERVELDVEQ</sequence>
<dbReference type="InterPro" id="IPR041867">
    <property type="entry name" value="MPP_CSTP1"/>
</dbReference>
<dbReference type="RefSeq" id="XP_032826305.1">
    <property type="nucleotide sequence ID" value="XM_032970414.1"/>
</dbReference>
<evidence type="ECO:0000256" key="10">
    <source>
        <dbReference type="ARBA" id="ARBA00047761"/>
    </source>
</evidence>
<evidence type="ECO:0000259" key="12">
    <source>
        <dbReference type="Pfam" id="PF00149"/>
    </source>
</evidence>
<keyword evidence="8" id="KW-0378">Hydrolase</keyword>
<evidence type="ECO:0000256" key="1">
    <source>
        <dbReference type="ARBA" id="ARBA00001968"/>
    </source>
</evidence>
<evidence type="ECO:0000256" key="11">
    <source>
        <dbReference type="ARBA" id="ARBA00048336"/>
    </source>
</evidence>
<dbReference type="EC" id="3.1.3.16" evidence="4"/>
<dbReference type="InterPro" id="IPR029052">
    <property type="entry name" value="Metallo-depent_PP-like"/>
</dbReference>
<name>A0AAJ7U0B0_PETMA</name>
<evidence type="ECO:0000256" key="8">
    <source>
        <dbReference type="ARBA" id="ARBA00022801"/>
    </source>
</evidence>
<evidence type="ECO:0000256" key="5">
    <source>
        <dbReference type="ARBA" id="ARBA00013356"/>
    </source>
</evidence>
<dbReference type="PANTHER" id="PTHR43143:SF1">
    <property type="entry name" value="SERINE_THREONINE-PROTEIN PHOSPHATASE CPPED1"/>
    <property type="match status" value="1"/>
</dbReference>
<dbReference type="GO" id="GO:0004722">
    <property type="term" value="F:protein serine/threonine phosphatase activity"/>
    <property type="evidence" value="ECO:0007669"/>
    <property type="project" value="UniProtKB-EC"/>
</dbReference>
<comment type="cofactor">
    <cofactor evidence="1">
        <name>a divalent metal cation</name>
        <dbReference type="ChEBI" id="CHEBI:60240"/>
    </cofactor>
</comment>
<dbReference type="InterPro" id="IPR051918">
    <property type="entry name" value="STPP_CPPED1"/>
</dbReference>
<dbReference type="CDD" id="cd07395">
    <property type="entry name" value="MPP_CSTP1"/>
    <property type="match status" value="1"/>
</dbReference>
<comment type="similarity">
    <text evidence="3">Belongs to the metallophosphoesterase superfamily. CPPED1 family.</text>
</comment>
<evidence type="ECO:0000256" key="9">
    <source>
        <dbReference type="ARBA" id="ARBA00032900"/>
    </source>
</evidence>
<evidence type="ECO:0000256" key="2">
    <source>
        <dbReference type="ARBA" id="ARBA00004496"/>
    </source>
</evidence>
<dbReference type="Proteomes" id="UP001318040">
    <property type="component" value="Chromosome 43"/>
</dbReference>
<evidence type="ECO:0000256" key="6">
    <source>
        <dbReference type="ARBA" id="ARBA00022490"/>
    </source>
</evidence>
<dbReference type="PANTHER" id="PTHR43143">
    <property type="entry name" value="METALLOPHOSPHOESTERASE, CALCINEURIN SUPERFAMILY"/>
    <property type="match status" value="1"/>
</dbReference>
<evidence type="ECO:0000313" key="14">
    <source>
        <dbReference type="RefSeq" id="XP_032826305.1"/>
    </source>
</evidence>
<dbReference type="AlphaFoldDB" id="A0AAJ7U0B0"/>
<comment type="catalytic activity">
    <reaction evidence="11">
        <text>O-phospho-L-threonyl-[protein] + H2O = L-threonyl-[protein] + phosphate</text>
        <dbReference type="Rhea" id="RHEA:47004"/>
        <dbReference type="Rhea" id="RHEA-COMP:11060"/>
        <dbReference type="Rhea" id="RHEA-COMP:11605"/>
        <dbReference type="ChEBI" id="CHEBI:15377"/>
        <dbReference type="ChEBI" id="CHEBI:30013"/>
        <dbReference type="ChEBI" id="CHEBI:43474"/>
        <dbReference type="ChEBI" id="CHEBI:61977"/>
        <dbReference type="EC" id="3.1.3.16"/>
    </reaction>
</comment>
<evidence type="ECO:0000256" key="7">
    <source>
        <dbReference type="ARBA" id="ARBA00022723"/>
    </source>
</evidence>
<dbReference type="GO" id="GO:0005737">
    <property type="term" value="C:cytoplasm"/>
    <property type="evidence" value="ECO:0007669"/>
    <property type="project" value="UniProtKB-SubCell"/>
</dbReference>
<protein>
    <recommendedName>
        <fullName evidence="5">Serine/threonine-protein phosphatase CPPED1</fullName>
        <ecNumber evidence="4">3.1.3.16</ecNumber>
    </recommendedName>
    <alternativeName>
        <fullName evidence="9">Calcineurin-like phosphoesterase domain-containing protein 1</fullName>
    </alternativeName>
</protein>
<dbReference type="CTD" id="55313"/>